<dbReference type="InParanoid" id="A0A0C3CHM6"/>
<evidence type="ECO:0008006" key="3">
    <source>
        <dbReference type="Google" id="ProtNLM"/>
    </source>
</evidence>
<dbReference type="PANTHER" id="PTHR38111">
    <property type="entry name" value="ZN(2)-C6 FUNGAL-TYPE DOMAIN-CONTAINING PROTEIN-RELATED"/>
    <property type="match status" value="1"/>
</dbReference>
<dbReference type="Proteomes" id="UP000054321">
    <property type="component" value="Unassembled WGS sequence"/>
</dbReference>
<dbReference type="PANTHER" id="PTHR38111:SF2">
    <property type="entry name" value="FINGER DOMAIN PROTEIN, PUTATIVE (AFU_ORTHOLOGUE AFUA_1G01560)-RELATED"/>
    <property type="match status" value="1"/>
</dbReference>
<name>A0A0C3CHM6_OIDMZ</name>
<proteinExistence type="predicted"/>
<dbReference type="STRING" id="913774.A0A0C3CHM6"/>
<dbReference type="OrthoDB" id="3525185at2759"/>
<evidence type="ECO:0000313" key="2">
    <source>
        <dbReference type="Proteomes" id="UP000054321"/>
    </source>
</evidence>
<reference evidence="1 2" key="1">
    <citation type="submission" date="2014-04" db="EMBL/GenBank/DDBJ databases">
        <authorList>
            <consortium name="DOE Joint Genome Institute"/>
            <person name="Kuo A."/>
            <person name="Martino E."/>
            <person name="Perotto S."/>
            <person name="Kohler A."/>
            <person name="Nagy L.G."/>
            <person name="Floudas D."/>
            <person name="Copeland A."/>
            <person name="Barry K.W."/>
            <person name="Cichocki N."/>
            <person name="Veneault-Fourrey C."/>
            <person name="LaButti K."/>
            <person name="Lindquist E.A."/>
            <person name="Lipzen A."/>
            <person name="Lundell T."/>
            <person name="Morin E."/>
            <person name="Murat C."/>
            <person name="Sun H."/>
            <person name="Tunlid A."/>
            <person name="Henrissat B."/>
            <person name="Grigoriev I.V."/>
            <person name="Hibbett D.S."/>
            <person name="Martin F."/>
            <person name="Nordberg H.P."/>
            <person name="Cantor M.N."/>
            <person name="Hua S.X."/>
        </authorList>
    </citation>
    <scope>NUCLEOTIDE SEQUENCE [LARGE SCALE GENOMIC DNA]</scope>
    <source>
        <strain evidence="1 2">Zn</strain>
    </source>
</reference>
<dbReference type="InterPro" id="IPR053178">
    <property type="entry name" value="Osmoadaptation_assoc"/>
</dbReference>
<dbReference type="EMBL" id="KN832880">
    <property type="protein sequence ID" value="KIM98498.1"/>
    <property type="molecule type" value="Genomic_DNA"/>
</dbReference>
<protein>
    <recommendedName>
        <fullName evidence="3">Transcription factor domain-containing protein</fullName>
    </recommendedName>
</protein>
<accession>A0A0C3CHM6</accession>
<evidence type="ECO:0000313" key="1">
    <source>
        <dbReference type="EMBL" id="KIM98498.1"/>
    </source>
</evidence>
<keyword evidence="2" id="KW-1185">Reference proteome</keyword>
<dbReference type="AlphaFoldDB" id="A0A0C3CHM6"/>
<dbReference type="HOGENOM" id="CLU_030349_1_0_1"/>
<gene>
    <name evidence="1" type="ORF">OIDMADRAFT_202283</name>
</gene>
<reference evidence="2" key="2">
    <citation type="submission" date="2015-01" db="EMBL/GenBank/DDBJ databases">
        <title>Evolutionary Origins and Diversification of the Mycorrhizal Mutualists.</title>
        <authorList>
            <consortium name="DOE Joint Genome Institute"/>
            <consortium name="Mycorrhizal Genomics Consortium"/>
            <person name="Kohler A."/>
            <person name="Kuo A."/>
            <person name="Nagy L.G."/>
            <person name="Floudas D."/>
            <person name="Copeland A."/>
            <person name="Barry K.W."/>
            <person name="Cichocki N."/>
            <person name="Veneault-Fourrey C."/>
            <person name="LaButti K."/>
            <person name="Lindquist E.A."/>
            <person name="Lipzen A."/>
            <person name="Lundell T."/>
            <person name="Morin E."/>
            <person name="Murat C."/>
            <person name="Riley R."/>
            <person name="Ohm R."/>
            <person name="Sun H."/>
            <person name="Tunlid A."/>
            <person name="Henrissat B."/>
            <person name="Grigoriev I.V."/>
            <person name="Hibbett D.S."/>
            <person name="Martin F."/>
        </authorList>
    </citation>
    <scope>NUCLEOTIDE SEQUENCE [LARGE SCALE GENOMIC DNA]</scope>
    <source>
        <strain evidence="2">Zn</strain>
    </source>
</reference>
<sequence>MAISKLFFGSKTGDIELEKSGQRLHIGVLGSVQQELKSTSNTSTELLLTVILLSMIELYRRREESSLDCHWMASLAILKARGPLRHMSGIGHILFTDLRLHWVIRSLRLRQSTFLAREEWKFIPWRGAHSRKDALQHLLDHVLEIPGLLELFDQYNSIVAAGNLDPSDIMSMRIHLSTWADALSSRLAQWKLDYVGTHLDDQPDAPEADTLLPAFRCWNTSKTELITPKALQYPDIILAASFCMYNAAHLLLATVQISSTTNDQAERYLYACNICRSVSYFFQYAPEPLIMRIVYPLRIAYDNFEEGSVEQQFVKDVAKLIGKQQRFKYFSSQLG</sequence>
<organism evidence="1 2">
    <name type="scientific">Oidiodendron maius (strain Zn)</name>
    <dbReference type="NCBI Taxonomy" id="913774"/>
    <lineage>
        <taxon>Eukaryota</taxon>
        <taxon>Fungi</taxon>
        <taxon>Dikarya</taxon>
        <taxon>Ascomycota</taxon>
        <taxon>Pezizomycotina</taxon>
        <taxon>Leotiomycetes</taxon>
        <taxon>Leotiomycetes incertae sedis</taxon>
        <taxon>Myxotrichaceae</taxon>
        <taxon>Oidiodendron</taxon>
    </lineage>
</organism>